<accession>A0A2A9E5C9</accession>
<proteinExistence type="predicted"/>
<dbReference type="AlphaFoldDB" id="A0A2A9E5C9"/>
<evidence type="ECO:0008006" key="3">
    <source>
        <dbReference type="Google" id="ProtNLM"/>
    </source>
</evidence>
<dbReference type="InterPro" id="IPR007612">
    <property type="entry name" value="LOR"/>
</dbReference>
<protein>
    <recommendedName>
        <fullName evidence="3">Scramblase</fullName>
    </recommendedName>
</protein>
<sequence>MSLAQIERFAVRQKITLMVNRYAIHALGPNDELGPLLAVAQQKRLAFKEQVTFYSDDSRSVPVFSFKARQAIDLAATYDVLDAAGQPIGLFKKDFKASLLRSTWFLEAAGVGARGQERSAVIAVFRRFINFPFTFHFDFQDPAGAPVLSVERKFSLRDHYTVTVPGARLDGRVAAAMAVALDALQGR</sequence>
<comment type="caution">
    <text evidence="1">The sequence shown here is derived from an EMBL/GenBank/DDBJ whole genome shotgun (WGS) entry which is preliminary data.</text>
</comment>
<dbReference type="EMBL" id="PDJG01000001">
    <property type="protein sequence ID" value="PFG34064.1"/>
    <property type="molecule type" value="Genomic_DNA"/>
</dbReference>
<evidence type="ECO:0000313" key="1">
    <source>
        <dbReference type="EMBL" id="PFG34064.1"/>
    </source>
</evidence>
<dbReference type="Proteomes" id="UP000225548">
    <property type="component" value="Unassembled WGS sequence"/>
</dbReference>
<dbReference type="RefSeq" id="WP_211281795.1">
    <property type="nucleotide sequence ID" value="NZ_PDJG01000001.1"/>
</dbReference>
<dbReference type="Pfam" id="PF04525">
    <property type="entry name" value="LOR"/>
    <property type="match status" value="1"/>
</dbReference>
<evidence type="ECO:0000313" key="2">
    <source>
        <dbReference type="Proteomes" id="UP000225548"/>
    </source>
</evidence>
<keyword evidence="2" id="KW-1185">Reference proteome</keyword>
<name>A0A2A9E5C9_9MICO</name>
<organism evidence="1 2">
    <name type="scientific">Sanguibacter antarcticus</name>
    <dbReference type="NCBI Taxonomy" id="372484"/>
    <lineage>
        <taxon>Bacteria</taxon>
        <taxon>Bacillati</taxon>
        <taxon>Actinomycetota</taxon>
        <taxon>Actinomycetes</taxon>
        <taxon>Micrococcales</taxon>
        <taxon>Sanguibacteraceae</taxon>
        <taxon>Sanguibacter</taxon>
    </lineage>
</organism>
<gene>
    <name evidence="1" type="ORF">ATL42_1964</name>
</gene>
<reference evidence="1 2" key="1">
    <citation type="submission" date="2017-10" db="EMBL/GenBank/DDBJ databases">
        <title>Sequencing the genomes of 1000 actinobacteria strains.</title>
        <authorList>
            <person name="Klenk H.-P."/>
        </authorList>
    </citation>
    <scope>NUCLEOTIDE SEQUENCE [LARGE SCALE GENOMIC DNA]</scope>
    <source>
        <strain evidence="1 2">DSM 18966</strain>
    </source>
</reference>